<evidence type="ECO:0000256" key="1">
    <source>
        <dbReference type="SAM" id="MobiDB-lite"/>
    </source>
</evidence>
<name>A0A385DZ94_9CAUD</name>
<feature type="region of interest" description="Disordered" evidence="1">
    <location>
        <begin position="89"/>
        <end position="184"/>
    </location>
</feature>
<reference evidence="2 3" key="1">
    <citation type="submission" date="2018-07" db="EMBL/GenBank/DDBJ databases">
        <authorList>
            <person name="Washington J.M."/>
            <person name="Garlena R.A."/>
            <person name="Russell D.A."/>
            <person name="Pope W.H."/>
            <person name="Jacobs-Sera D."/>
            <person name="Hatfull G.F."/>
        </authorList>
    </citation>
    <scope>NUCLEOTIDE SEQUENCE [LARGE SCALE GENOMIC DNA]</scope>
</reference>
<dbReference type="KEGG" id="vg:54999329"/>
<protein>
    <recommendedName>
        <fullName evidence="4">Helix-turn-helix DNA binding domain protein</fullName>
    </recommendedName>
</protein>
<feature type="compositionally biased region" description="Polar residues" evidence="1">
    <location>
        <begin position="111"/>
        <end position="121"/>
    </location>
</feature>
<proteinExistence type="predicted"/>
<gene>
    <name evidence="2" type="primary">86</name>
    <name evidence="2" type="ORF">SEA_PHISTORY_86</name>
</gene>
<evidence type="ECO:0000313" key="3">
    <source>
        <dbReference type="Proteomes" id="UP000264531"/>
    </source>
</evidence>
<sequence>MPDFRVAETAAFDEKIVEAGNAAVGLWARAGSWAMHNLTDGFIPSRIARQLGTRSNANRLVSVGLWTTVSNGYQFVKWDGYQRSREQVEAERAAARDRMKKIRSGEHKGNVQANKPPSSGERSGEVRDGVFATPIPSHPFPSPSGSDGGEGYVSSDDGANTAPPGNLDPHNPRCPAHASVPADDRGPNCRNCRDHRVWLESEPERRRAEIQEANRSAKAIERDCPLCSEGWLLGDDGLPVEPAQKCSHGRRSA</sequence>
<feature type="compositionally biased region" description="Basic and acidic residues" evidence="1">
    <location>
        <begin position="89"/>
        <end position="109"/>
    </location>
</feature>
<dbReference type="EMBL" id="MH651185">
    <property type="protein sequence ID" value="AXQ64791.1"/>
    <property type="molecule type" value="Genomic_DNA"/>
</dbReference>
<dbReference type="RefSeq" id="YP_009808427.1">
    <property type="nucleotide sequence ID" value="NC_048040.1"/>
</dbReference>
<organism evidence="2 3">
    <name type="scientific">Gordonia phage Phistory</name>
    <dbReference type="NCBI Taxonomy" id="2301694"/>
    <lineage>
        <taxon>Viruses</taxon>
        <taxon>Duplodnaviria</taxon>
        <taxon>Heunggongvirae</taxon>
        <taxon>Uroviricota</taxon>
        <taxon>Caudoviricetes</taxon>
        <taxon>Langleyhallvirinae</taxon>
        <taxon>Phistoryvirus</taxon>
        <taxon>Phistoryvirus phistory</taxon>
    </lineage>
</organism>
<dbReference type="Proteomes" id="UP000264531">
    <property type="component" value="Segment"/>
</dbReference>
<evidence type="ECO:0000313" key="2">
    <source>
        <dbReference type="EMBL" id="AXQ64791.1"/>
    </source>
</evidence>
<accession>A0A385DZ94</accession>
<dbReference type="GeneID" id="54999329"/>
<evidence type="ECO:0008006" key="4">
    <source>
        <dbReference type="Google" id="ProtNLM"/>
    </source>
</evidence>
<keyword evidence="3" id="KW-1185">Reference proteome</keyword>